<dbReference type="EMBL" id="JACCBB010000001">
    <property type="protein sequence ID" value="NYD20527.1"/>
    <property type="molecule type" value="Genomic_DNA"/>
</dbReference>
<name>A0A7Y9ARN3_9ACTN</name>
<feature type="transmembrane region" description="Helical" evidence="6">
    <location>
        <begin position="113"/>
        <end position="138"/>
    </location>
</feature>
<comment type="subcellular location">
    <subcellularLocation>
        <location evidence="1">Cell membrane</location>
        <topology evidence="1">Multi-pass membrane protein</topology>
    </subcellularLocation>
</comment>
<evidence type="ECO:0000256" key="6">
    <source>
        <dbReference type="SAM" id="Phobius"/>
    </source>
</evidence>
<evidence type="ECO:0000256" key="3">
    <source>
        <dbReference type="ARBA" id="ARBA00022692"/>
    </source>
</evidence>
<evidence type="ECO:0000256" key="5">
    <source>
        <dbReference type="ARBA" id="ARBA00023136"/>
    </source>
</evidence>
<protein>
    <submittedName>
        <fullName evidence="8">Putative ABC transport system permease protein</fullName>
    </submittedName>
</protein>
<evidence type="ECO:0000313" key="8">
    <source>
        <dbReference type="EMBL" id="NYD20527.1"/>
    </source>
</evidence>
<feature type="transmembrane region" description="Helical" evidence="6">
    <location>
        <begin position="29"/>
        <end position="52"/>
    </location>
</feature>
<keyword evidence="9" id="KW-1185">Reference proteome</keyword>
<feature type="transmembrane region" description="Helical" evidence="6">
    <location>
        <begin position="390"/>
        <end position="413"/>
    </location>
</feature>
<keyword evidence="2" id="KW-1003">Cell membrane</keyword>
<evidence type="ECO:0000256" key="2">
    <source>
        <dbReference type="ARBA" id="ARBA00022475"/>
    </source>
</evidence>
<gene>
    <name evidence="8" type="ORF">BJ968_000067</name>
</gene>
<organism evidence="8 9">
    <name type="scientific">Kineococcus aurantiacus</name>
    <dbReference type="NCBI Taxonomy" id="37633"/>
    <lineage>
        <taxon>Bacteria</taxon>
        <taxon>Bacillati</taxon>
        <taxon>Actinomycetota</taxon>
        <taxon>Actinomycetes</taxon>
        <taxon>Kineosporiales</taxon>
        <taxon>Kineosporiaceae</taxon>
        <taxon>Kineococcus</taxon>
    </lineage>
</organism>
<dbReference type="AlphaFoldDB" id="A0A7Y9ARN3"/>
<feature type="transmembrane region" description="Helical" evidence="6">
    <location>
        <begin position="235"/>
        <end position="258"/>
    </location>
</feature>
<dbReference type="Pfam" id="PF02687">
    <property type="entry name" value="FtsX"/>
    <property type="match status" value="1"/>
</dbReference>
<feature type="transmembrane region" description="Helical" evidence="6">
    <location>
        <begin position="298"/>
        <end position="319"/>
    </location>
</feature>
<evidence type="ECO:0000256" key="1">
    <source>
        <dbReference type="ARBA" id="ARBA00004651"/>
    </source>
</evidence>
<keyword evidence="3 6" id="KW-0812">Transmembrane</keyword>
<keyword evidence="5 6" id="KW-0472">Membrane</keyword>
<sequence length="463" mass="45971">MRAGTATRAPRGLLRRLVVGELLADARTWVGAGVVAGAAAVVGAVAGCLLQSAVQVGGTRGLALYPVVGLVVVLTAVATAVVLSSVASLTVTSQQRSHALWQLIGVSPRQVRAVVLAQLLLVALAGALGGVLLAVPLVVPFCRWVLSTSEGLQQVPLVFGPAAAAAVVVVVTAVVTASGRRSARAASRTSGLLLVRDADPPPARVDRRRWAGLVLLLGVLVVLVLSAGRTPLDRVLVPLTLTGPLLSALVVLAGPLVFAPFLRAWTRVVPAEASASWFLARARAAHGTARASATTGPLVVAVALPGSLFAVTGTVRAAVGAQTGRLPPAPPVQTAVLLVGGPLLLAVVGAAATVFMSGRVRERESALVRAAGGGHGVVLLAAVWESVIHAVTATALGAGVVAVTAGVAAWAVVPAGGAAALPASGAGAVAVTAVAGLVLLLAATVPTTLLALRRGPARALSVE</sequence>
<dbReference type="GO" id="GO:0005886">
    <property type="term" value="C:plasma membrane"/>
    <property type="evidence" value="ECO:0007669"/>
    <property type="project" value="UniProtKB-SubCell"/>
</dbReference>
<feature type="transmembrane region" description="Helical" evidence="6">
    <location>
        <begin position="158"/>
        <end position="178"/>
    </location>
</feature>
<dbReference type="InterPro" id="IPR003838">
    <property type="entry name" value="ABC3_permease_C"/>
</dbReference>
<feature type="transmembrane region" description="Helical" evidence="6">
    <location>
        <begin position="331"/>
        <end position="354"/>
    </location>
</feature>
<evidence type="ECO:0000313" key="9">
    <source>
        <dbReference type="Proteomes" id="UP000521922"/>
    </source>
</evidence>
<feature type="transmembrane region" description="Helical" evidence="6">
    <location>
        <begin position="210"/>
        <end position="229"/>
    </location>
</feature>
<evidence type="ECO:0000259" key="7">
    <source>
        <dbReference type="Pfam" id="PF02687"/>
    </source>
</evidence>
<dbReference type="Proteomes" id="UP000521922">
    <property type="component" value="Unassembled WGS sequence"/>
</dbReference>
<evidence type="ECO:0000256" key="4">
    <source>
        <dbReference type="ARBA" id="ARBA00022989"/>
    </source>
</evidence>
<feature type="domain" description="ABC3 transporter permease C-terminal" evidence="7">
    <location>
        <begin position="70"/>
        <end position="180"/>
    </location>
</feature>
<feature type="transmembrane region" description="Helical" evidence="6">
    <location>
        <begin position="64"/>
        <end position="92"/>
    </location>
</feature>
<keyword evidence="4 6" id="KW-1133">Transmembrane helix</keyword>
<proteinExistence type="predicted"/>
<dbReference type="RefSeq" id="WP_179748225.1">
    <property type="nucleotide sequence ID" value="NZ_BAAAGN010000002.1"/>
</dbReference>
<feature type="transmembrane region" description="Helical" evidence="6">
    <location>
        <begin position="425"/>
        <end position="445"/>
    </location>
</feature>
<accession>A0A7Y9ARN3</accession>
<comment type="caution">
    <text evidence="8">The sequence shown here is derived from an EMBL/GenBank/DDBJ whole genome shotgun (WGS) entry which is preliminary data.</text>
</comment>
<reference evidence="8 9" key="1">
    <citation type="submission" date="2020-07" db="EMBL/GenBank/DDBJ databases">
        <title>Sequencing the genomes of 1000 actinobacteria strains.</title>
        <authorList>
            <person name="Klenk H.-P."/>
        </authorList>
    </citation>
    <scope>NUCLEOTIDE SEQUENCE [LARGE SCALE GENOMIC DNA]</scope>
    <source>
        <strain evidence="8 9">DSM 7487</strain>
    </source>
</reference>